<protein>
    <recommendedName>
        <fullName evidence="2">histidine kinase</fullName>
        <ecNumber evidence="2">2.7.13.3</ecNumber>
    </recommendedName>
</protein>
<dbReference type="PROSITE" id="PS50109">
    <property type="entry name" value="HIS_KIN"/>
    <property type="match status" value="1"/>
</dbReference>
<proteinExistence type="predicted"/>
<dbReference type="SMART" id="SM00086">
    <property type="entry name" value="PAC"/>
    <property type="match status" value="4"/>
</dbReference>
<dbReference type="RefSeq" id="WP_230508670.1">
    <property type="nucleotide sequence ID" value="NZ_JAJITD010000003.1"/>
</dbReference>
<dbReference type="Gene3D" id="1.10.287.130">
    <property type="match status" value="1"/>
</dbReference>
<dbReference type="SUPFAM" id="SSF55874">
    <property type="entry name" value="ATPase domain of HSP90 chaperone/DNA topoisomerase II/histidine kinase"/>
    <property type="match status" value="1"/>
</dbReference>
<dbReference type="Gene3D" id="3.30.450.20">
    <property type="entry name" value="PAS domain"/>
    <property type="match status" value="4"/>
</dbReference>
<dbReference type="Gene3D" id="3.30.565.10">
    <property type="entry name" value="Histidine kinase-like ATPase, C-terminal domain"/>
    <property type="match status" value="1"/>
</dbReference>
<feature type="domain" description="PAC" evidence="8">
    <location>
        <begin position="200"/>
        <end position="252"/>
    </location>
</feature>
<feature type="domain" description="PAS" evidence="7">
    <location>
        <begin position="428"/>
        <end position="498"/>
    </location>
</feature>
<dbReference type="InterPro" id="IPR029016">
    <property type="entry name" value="GAF-like_dom_sf"/>
</dbReference>
<dbReference type="InterPro" id="IPR000014">
    <property type="entry name" value="PAS"/>
</dbReference>
<organism evidence="9 10">
    <name type="scientific">Paraburkholderia sejongensis</name>
    <dbReference type="NCBI Taxonomy" id="2886946"/>
    <lineage>
        <taxon>Bacteria</taxon>
        <taxon>Pseudomonadati</taxon>
        <taxon>Pseudomonadota</taxon>
        <taxon>Betaproteobacteria</taxon>
        <taxon>Burkholderiales</taxon>
        <taxon>Burkholderiaceae</taxon>
        <taxon>Paraburkholderia</taxon>
    </lineage>
</organism>
<keyword evidence="5" id="KW-0418">Kinase</keyword>
<feature type="domain" description="Histidine kinase" evidence="6">
    <location>
        <begin position="891"/>
        <end position="1107"/>
    </location>
</feature>
<dbReference type="SUPFAM" id="SSF55785">
    <property type="entry name" value="PYP-like sensor domain (PAS domain)"/>
    <property type="match status" value="4"/>
</dbReference>
<dbReference type="InterPro" id="IPR003018">
    <property type="entry name" value="GAF"/>
</dbReference>
<dbReference type="PANTHER" id="PTHR43304:SF1">
    <property type="entry name" value="PAC DOMAIN-CONTAINING PROTEIN"/>
    <property type="match status" value="1"/>
</dbReference>
<dbReference type="Proteomes" id="UP001431019">
    <property type="component" value="Unassembled WGS sequence"/>
</dbReference>
<keyword evidence="3" id="KW-0597">Phosphoprotein</keyword>
<keyword evidence="10" id="KW-1185">Reference proteome</keyword>
<dbReference type="PRINTS" id="PR00344">
    <property type="entry name" value="BCTRLSENSOR"/>
</dbReference>
<dbReference type="Pfam" id="PF02518">
    <property type="entry name" value="HATPase_c"/>
    <property type="match status" value="1"/>
</dbReference>
<accession>A0ABS8JRD1</accession>
<dbReference type="SMART" id="SM00387">
    <property type="entry name" value="HATPase_c"/>
    <property type="match status" value="1"/>
</dbReference>
<dbReference type="InterPro" id="IPR000700">
    <property type="entry name" value="PAS-assoc_C"/>
</dbReference>
<evidence type="ECO:0000256" key="4">
    <source>
        <dbReference type="ARBA" id="ARBA00022679"/>
    </source>
</evidence>
<dbReference type="InterPro" id="IPR001610">
    <property type="entry name" value="PAC"/>
</dbReference>
<name>A0ABS8JRD1_9BURK</name>
<feature type="domain" description="PAC" evidence="8">
    <location>
        <begin position="501"/>
        <end position="553"/>
    </location>
</feature>
<dbReference type="Pfam" id="PF00512">
    <property type="entry name" value="HisKA"/>
    <property type="match status" value="1"/>
</dbReference>
<comment type="caution">
    <text evidence="9">The sequence shown here is derived from an EMBL/GenBank/DDBJ whole genome shotgun (WGS) entry which is preliminary data.</text>
</comment>
<evidence type="ECO:0000259" key="6">
    <source>
        <dbReference type="PROSITE" id="PS50109"/>
    </source>
</evidence>
<dbReference type="InterPro" id="IPR035965">
    <property type="entry name" value="PAS-like_dom_sf"/>
</dbReference>
<dbReference type="CDD" id="cd00130">
    <property type="entry name" value="PAS"/>
    <property type="match status" value="4"/>
</dbReference>
<dbReference type="PANTHER" id="PTHR43304">
    <property type="entry name" value="PHYTOCHROME-LIKE PROTEIN CPH1"/>
    <property type="match status" value="1"/>
</dbReference>
<dbReference type="Pfam" id="PF13185">
    <property type="entry name" value="GAF_2"/>
    <property type="match status" value="1"/>
</dbReference>
<evidence type="ECO:0000256" key="5">
    <source>
        <dbReference type="ARBA" id="ARBA00022777"/>
    </source>
</evidence>
<dbReference type="InterPro" id="IPR003661">
    <property type="entry name" value="HisK_dim/P_dom"/>
</dbReference>
<dbReference type="EC" id="2.7.13.3" evidence="2"/>
<dbReference type="PROSITE" id="PS50112">
    <property type="entry name" value="PAS"/>
    <property type="match status" value="2"/>
</dbReference>
<feature type="domain" description="PAS" evidence="7">
    <location>
        <begin position="127"/>
        <end position="197"/>
    </location>
</feature>
<dbReference type="CDD" id="cd00082">
    <property type="entry name" value="HisKA"/>
    <property type="match status" value="1"/>
</dbReference>
<evidence type="ECO:0000259" key="7">
    <source>
        <dbReference type="PROSITE" id="PS50112"/>
    </source>
</evidence>
<keyword evidence="4" id="KW-0808">Transferase</keyword>
<dbReference type="Pfam" id="PF08447">
    <property type="entry name" value="PAS_3"/>
    <property type="match status" value="3"/>
</dbReference>
<sequence>MNNELSGVADLLPGLVWTALADGRIDDVNHAWCEYSGQSRGEAVACGWSAIAHPDDLPQLLACWRMAAAGGTTTETVARLRRRDGRYRRFVLRARAVAGAKDSAVKLYGLGTDIDELESSVEPADLRQIDLRAIVDSIPAFIGLADVSGGAEYFNRFSLDYLGVTQEDLKGYKAAETVHPDDLPAAIACWARAVETGEPYEFVHRVRRADGEYRWFHVRGLPLRDSDGRIVRWFIVDADIDEAKRAESLLNGEKQLLELVARDRTRPEVLDAFCRLVENTIGGCCCGAMLLDTSGRRIELAVGPSLPSQFVAALYEEADEAGGDGWPTAVRLREPIIAADLRAPTQGAPADWPGSAASYGFGSCWSMPVAAASGELLGAFTLYFERSRAPGTQDFALLGQLTQIASITVERMRSQLWLEQALADVRASEDRMRDIIDAVPSFVWSTAPDGSVDFLNQRWSEYTGMTREEASGFGWTSAVHPDDAAGLAIYWQALIKAGEPGEYEARLRRHDGAYRWFLIRAMPQRDAAGQLLKWYGANTDIEDRKRAEMLLAGEKQLLSMMAGGALLAPVLDAVCRLIETILDGALCSIVLIDPRRSQPSADGAPVLHLQAGAAPSVPAELVERIVGREADAQADPVALAALANLPIIAPDLAHEPRWPAWRSLAAAHGIRSNWSTPIAGGNGTASGTASGTTNGSANGTVAGVLSIMHRQPTTPDHAHENLIARFTHLANIAIESARSEAALKQSEAFLAKAQRLSLTGTFSWRVDTDEIIWSEEIYRIAELDTALAPGFELIFSRTHPEDLPSLNEVLRRQRTDGRDFEHEFRLATSPERVKHVHLVAHATRNEHDQLEYIGALQDITQRRLSEETLGKVRSELTHVARAASLGVLTASIAHEVNQPLAGIVTNASTCLRMLAADPPNLDGARETARRTIRDGHRASDVIQRLRAMFAKRGNCAEPVDLNEAAREVIAMLLGELQRHNVVLQPEFAESLPAVSGDRVQLQQVIVNLLLNAADAMHGVTGRPHLLNVQTGIDADGRVYLAVRDNGAGFDGQDTDRLFEAFYTTKSAGMGIGLSVSRSIIESHGGQLWAVANDGPGACFVFAIPPCADADRAVSDNAAADAAGRAEHHALAADAKESR</sequence>
<evidence type="ECO:0000313" key="9">
    <source>
        <dbReference type="EMBL" id="MCC8392466.1"/>
    </source>
</evidence>
<dbReference type="InterPro" id="IPR052162">
    <property type="entry name" value="Sensor_kinase/Photoreceptor"/>
</dbReference>
<dbReference type="InterPro" id="IPR036097">
    <property type="entry name" value="HisK_dim/P_sf"/>
</dbReference>
<evidence type="ECO:0000256" key="2">
    <source>
        <dbReference type="ARBA" id="ARBA00012438"/>
    </source>
</evidence>
<evidence type="ECO:0000259" key="8">
    <source>
        <dbReference type="PROSITE" id="PS50113"/>
    </source>
</evidence>
<dbReference type="InterPro" id="IPR003594">
    <property type="entry name" value="HATPase_dom"/>
</dbReference>
<dbReference type="NCBIfam" id="TIGR00229">
    <property type="entry name" value="sensory_box"/>
    <property type="match status" value="3"/>
</dbReference>
<dbReference type="InterPro" id="IPR005467">
    <property type="entry name" value="His_kinase_dom"/>
</dbReference>
<dbReference type="PROSITE" id="PS50113">
    <property type="entry name" value="PAC"/>
    <property type="match status" value="3"/>
</dbReference>
<evidence type="ECO:0000256" key="3">
    <source>
        <dbReference type="ARBA" id="ARBA00022553"/>
    </source>
</evidence>
<dbReference type="InterPro" id="IPR004358">
    <property type="entry name" value="Sig_transdc_His_kin-like_C"/>
</dbReference>
<dbReference type="SUPFAM" id="SSF47384">
    <property type="entry name" value="Homodimeric domain of signal transducing histidine kinase"/>
    <property type="match status" value="1"/>
</dbReference>
<gene>
    <name evidence="9" type="ORF">LJ656_07685</name>
</gene>
<dbReference type="InterPro" id="IPR036890">
    <property type="entry name" value="HATPase_C_sf"/>
</dbReference>
<dbReference type="SUPFAM" id="SSF55781">
    <property type="entry name" value="GAF domain-like"/>
    <property type="match status" value="2"/>
</dbReference>
<dbReference type="Gene3D" id="3.30.450.40">
    <property type="match status" value="2"/>
</dbReference>
<dbReference type="EMBL" id="JAJITD010000003">
    <property type="protein sequence ID" value="MCC8392466.1"/>
    <property type="molecule type" value="Genomic_DNA"/>
</dbReference>
<dbReference type="SMART" id="SM00065">
    <property type="entry name" value="GAF"/>
    <property type="match status" value="2"/>
</dbReference>
<comment type="catalytic activity">
    <reaction evidence="1">
        <text>ATP + protein L-histidine = ADP + protein N-phospho-L-histidine.</text>
        <dbReference type="EC" id="2.7.13.3"/>
    </reaction>
</comment>
<evidence type="ECO:0000256" key="1">
    <source>
        <dbReference type="ARBA" id="ARBA00000085"/>
    </source>
</evidence>
<dbReference type="SMART" id="SM00388">
    <property type="entry name" value="HisKA"/>
    <property type="match status" value="1"/>
</dbReference>
<dbReference type="InterPro" id="IPR013655">
    <property type="entry name" value="PAS_fold_3"/>
</dbReference>
<feature type="domain" description="PAC" evidence="8">
    <location>
        <begin position="820"/>
        <end position="871"/>
    </location>
</feature>
<dbReference type="SMART" id="SM00091">
    <property type="entry name" value="PAS"/>
    <property type="match status" value="4"/>
</dbReference>
<reference evidence="9 10" key="1">
    <citation type="submission" date="2021-11" db="EMBL/GenBank/DDBJ databases">
        <authorList>
            <person name="Oh E.-T."/>
            <person name="Kim S.-B."/>
        </authorList>
    </citation>
    <scope>NUCLEOTIDE SEQUENCE [LARGE SCALE GENOMIC DNA]</scope>
    <source>
        <strain evidence="9 10">MMS20-SJTR3</strain>
    </source>
</reference>
<evidence type="ECO:0000313" key="10">
    <source>
        <dbReference type="Proteomes" id="UP001431019"/>
    </source>
</evidence>